<dbReference type="InterPro" id="IPR036397">
    <property type="entry name" value="RNaseH_sf"/>
</dbReference>
<dbReference type="EMBL" id="PJQL01004407">
    <property type="protein sequence ID" value="RCH79583.1"/>
    <property type="molecule type" value="Genomic_DNA"/>
</dbReference>
<dbReference type="Gene3D" id="3.30.420.10">
    <property type="entry name" value="Ribonuclease H-like superfamily/Ribonuclease H"/>
    <property type="match status" value="1"/>
</dbReference>
<gene>
    <name evidence="1" type="ORF">CU097_001028</name>
</gene>
<comment type="caution">
    <text evidence="1">The sequence shown here is derived from an EMBL/GenBank/DDBJ whole genome shotgun (WGS) entry which is preliminary data.</text>
</comment>
<evidence type="ECO:0000313" key="2">
    <source>
        <dbReference type="Proteomes" id="UP000252139"/>
    </source>
</evidence>
<keyword evidence="2" id="KW-1185">Reference proteome</keyword>
<name>A0A367IPK2_RHIAZ</name>
<sequence>MEDGRDRITTEEGGEAMDCIIEEGEQFNLRNLTNLTDYKESQPVPIELDPEDEDLESRISLATERIEKYVADKVRKDNSYSVYTDDQKTLFLYYLKIKFFSAAKAGERAGIAPRTAHTWAKRMRTDPDWNIYEKRTNKTGNRPKSQLQDPQKQHTIQLFDEKAYTTTDEVVDINSFILHECNLTMKRLVRHLAVRNDKQRIQERYEWVIKYDNSGMNYLQNCIFIDESGFDINMRPSYGRSAGGTPAITTTPSTKAESHSILGAASAAGVVNIDVRVPQMNKRIRVAGGRKRKVTNSRKTEKKGTTIGHYLKFLVGTLDQLDKYPELKGFYLVMDNAPIHNHEDIERLITDRGTDVYNFHLIHLN</sequence>
<reference evidence="1 2" key="1">
    <citation type="journal article" date="2018" name="G3 (Bethesda)">
        <title>Phylogenetic and Phylogenomic Definition of Rhizopus Species.</title>
        <authorList>
            <person name="Gryganskyi A.P."/>
            <person name="Golan J."/>
            <person name="Dolatabadi S."/>
            <person name="Mondo S."/>
            <person name="Robb S."/>
            <person name="Idnurm A."/>
            <person name="Muszewska A."/>
            <person name="Steczkiewicz K."/>
            <person name="Masonjones S."/>
            <person name="Liao H.L."/>
            <person name="Gajdeczka M.T."/>
            <person name="Anike F."/>
            <person name="Vuek A."/>
            <person name="Anishchenko I.M."/>
            <person name="Voigt K."/>
            <person name="de Hoog G.S."/>
            <person name="Smith M.E."/>
            <person name="Heitman J."/>
            <person name="Vilgalys R."/>
            <person name="Stajich J.E."/>
        </authorList>
    </citation>
    <scope>NUCLEOTIDE SEQUENCE [LARGE SCALE GENOMIC DNA]</scope>
    <source>
        <strain evidence="1 2">CBS 357.93</strain>
    </source>
</reference>
<dbReference type="GO" id="GO:0003676">
    <property type="term" value="F:nucleic acid binding"/>
    <property type="evidence" value="ECO:0007669"/>
    <property type="project" value="InterPro"/>
</dbReference>
<protein>
    <recommendedName>
        <fullName evidence="3">Tc1-like transposase DDE domain-containing protein</fullName>
    </recommendedName>
</protein>
<dbReference type="OrthoDB" id="2283132at2759"/>
<proteinExistence type="predicted"/>
<organism evidence="1 2">
    <name type="scientific">Rhizopus azygosporus</name>
    <name type="common">Rhizopus microsporus var. azygosporus</name>
    <dbReference type="NCBI Taxonomy" id="86630"/>
    <lineage>
        <taxon>Eukaryota</taxon>
        <taxon>Fungi</taxon>
        <taxon>Fungi incertae sedis</taxon>
        <taxon>Mucoromycota</taxon>
        <taxon>Mucoromycotina</taxon>
        <taxon>Mucoromycetes</taxon>
        <taxon>Mucorales</taxon>
        <taxon>Mucorineae</taxon>
        <taxon>Rhizopodaceae</taxon>
        <taxon>Rhizopus</taxon>
    </lineage>
</organism>
<evidence type="ECO:0008006" key="3">
    <source>
        <dbReference type="Google" id="ProtNLM"/>
    </source>
</evidence>
<evidence type="ECO:0000313" key="1">
    <source>
        <dbReference type="EMBL" id="RCH79583.1"/>
    </source>
</evidence>
<dbReference type="Proteomes" id="UP000252139">
    <property type="component" value="Unassembled WGS sequence"/>
</dbReference>
<accession>A0A367IPK2</accession>
<dbReference type="STRING" id="86630.A0A367IPK2"/>
<dbReference type="AlphaFoldDB" id="A0A367IPK2"/>